<reference evidence="1 2" key="1">
    <citation type="journal article" date="2013" name="Pathog. Dis.">
        <title>Genome sequences of 65 Helicobacter pylori strains isolated from asymptomatic individuals and patients with gastric cancer, peptic ulcer disease, or gastritis.</title>
        <authorList>
            <person name="Blanchard T.G."/>
            <person name="Czinn S.J."/>
            <person name="Correa P."/>
            <person name="Nakazawa T."/>
            <person name="Keelan M."/>
            <person name="Morningstar L."/>
            <person name="Santana-Cruz I."/>
            <person name="Maroo A."/>
            <person name="McCracken C."/>
            <person name="Shefchek K."/>
            <person name="Daugherty S."/>
            <person name="Song Y."/>
            <person name="Fraser C.M."/>
            <person name="Fricke W.F."/>
        </authorList>
    </citation>
    <scope>NUCLEOTIDE SEQUENCE [LARGE SCALE GENOMIC DNA]</scope>
    <source>
        <strain evidence="1 2">Hp P-4</strain>
    </source>
</reference>
<accession>J0PYR0</accession>
<proteinExistence type="predicted"/>
<evidence type="ECO:0000313" key="2">
    <source>
        <dbReference type="Proteomes" id="UP000004561"/>
    </source>
</evidence>
<gene>
    <name evidence="1" type="ORF">HPHPP4_0335</name>
</gene>
<evidence type="ECO:0000313" key="1">
    <source>
        <dbReference type="EMBL" id="EJC03863.1"/>
    </source>
</evidence>
<dbReference type="PATRIC" id="fig|992075.3.peg.327"/>
<sequence>MEYWQSIDAFEYFSHLKKACEKRVIVPHNAFLWGYGGFSFGFEEGVKAQNTSLFSYEFKQT</sequence>
<organism evidence="1 2">
    <name type="scientific">Helicobacter pylori Hp P-4</name>
    <dbReference type="NCBI Taxonomy" id="992075"/>
    <lineage>
        <taxon>Bacteria</taxon>
        <taxon>Pseudomonadati</taxon>
        <taxon>Campylobacterota</taxon>
        <taxon>Epsilonproteobacteria</taxon>
        <taxon>Campylobacterales</taxon>
        <taxon>Helicobacteraceae</taxon>
        <taxon>Helicobacter</taxon>
    </lineage>
</organism>
<dbReference type="EMBL" id="AKPL01000001">
    <property type="protein sequence ID" value="EJC03863.1"/>
    <property type="molecule type" value="Genomic_DNA"/>
</dbReference>
<protein>
    <submittedName>
        <fullName evidence="1">Uncharacterized protein</fullName>
    </submittedName>
</protein>
<dbReference type="Proteomes" id="UP000004561">
    <property type="component" value="Unassembled WGS sequence"/>
</dbReference>
<dbReference type="AlphaFoldDB" id="J0PYR0"/>
<name>J0PYR0_HELPX</name>
<comment type="caution">
    <text evidence="1">The sequence shown here is derived from an EMBL/GenBank/DDBJ whole genome shotgun (WGS) entry which is preliminary data.</text>
</comment>